<keyword evidence="3" id="KW-1185">Reference proteome</keyword>
<dbReference type="Proteomes" id="UP001164746">
    <property type="component" value="Chromosome 5"/>
</dbReference>
<feature type="region of interest" description="Disordered" evidence="1">
    <location>
        <begin position="71"/>
        <end position="105"/>
    </location>
</feature>
<name>A0ABY7E9C8_MYAAR</name>
<dbReference type="EMBL" id="CP111016">
    <property type="protein sequence ID" value="WAR06663.1"/>
    <property type="molecule type" value="Genomic_DNA"/>
</dbReference>
<protein>
    <submittedName>
        <fullName evidence="2">Uncharacterized protein</fullName>
    </submittedName>
</protein>
<proteinExistence type="predicted"/>
<organism evidence="2 3">
    <name type="scientific">Mya arenaria</name>
    <name type="common">Soft-shell clam</name>
    <dbReference type="NCBI Taxonomy" id="6604"/>
    <lineage>
        <taxon>Eukaryota</taxon>
        <taxon>Metazoa</taxon>
        <taxon>Spiralia</taxon>
        <taxon>Lophotrochozoa</taxon>
        <taxon>Mollusca</taxon>
        <taxon>Bivalvia</taxon>
        <taxon>Autobranchia</taxon>
        <taxon>Heteroconchia</taxon>
        <taxon>Euheterodonta</taxon>
        <taxon>Imparidentia</taxon>
        <taxon>Neoheterodontei</taxon>
        <taxon>Myida</taxon>
        <taxon>Myoidea</taxon>
        <taxon>Myidae</taxon>
        <taxon>Mya</taxon>
    </lineage>
</organism>
<feature type="non-terminal residue" evidence="2">
    <location>
        <position position="1"/>
    </location>
</feature>
<gene>
    <name evidence="2" type="ORF">MAR_022032</name>
</gene>
<evidence type="ECO:0000313" key="3">
    <source>
        <dbReference type="Proteomes" id="UP001164746"/>
    </source>
</evidence>
<sequence>MWAHVSLSFSRAGKDSHGCKAAQASEQMITATDTSVYDAINSPGCNAAQHYEKLSKEIDTSDYDALNLVQTAPEKGDNGPDNSHVYTSLDESKSQPPMYYGNVKK</sequence>
<evidence type="ECO:0000313" key="2">
    <source>
        <dbReference type="EMBL" id="WAR06663.1"/>
    </source>
</evidence>
<reference evidence="2" key="1">
    <citation type="submission" date="2022-11" db="EMBL/GenBank/DDBJ databases">
        <title>Centuries of genome instability and evolution in soft-shell clam transmissible cancer (bioRxiv).</title>
        <authorList>
            <person name="Hart S.F.M."/>
            <person name="Yonemitsu M.A."/>
            <person name="Giersch R.M."/>
            <person name="Beal B.F."/>
            <person name="Arriagada G."/>
            <person name="Davis B.W."/>
            <person name="Ostrander E.A."/>
            <person name="Goff S.P."/>
            <person name="Metzger M.J."/>
        </authorList>
    </citation>
    <scope>NUCLEOTIDE SEQUENCE</scope>
    <source>
        <strain evidence="2">MELC-2E11</strain>
        <tissue evidence="2">Siphon/mantle</tissue>
    </source>
</reference>
<evidence type="ECO:0000256" key="1">
    <source>
        <dbReference type="SAM" id="MobiDB-lite"/>
    </source>
</evidence>
<accession>A0ABY7E9C8</accession>